<name>A0A2P6QN62_ROSCH</name>
<dbReference type="Proteomes" id="UP000238479">
    <property type="component" value="Chromosome 5"/>
</dbReference>
<reference evidence="1 2" key="1">
    <citation type="journal article" date="2018" name="Nat. Genet.">
        <title>The Rosa genome provides new insights in the design of modern roses.</title>
        <authorList>
            <person name="Bendahmane M."/>
        </authorList>
    </citation>
    <scope>NUCLEOTIDE SEQUENCE [LARGE SCALE GENOMIC DNA]</scope>
    <source>
        <strain evidence="2">cv. Old Blush</strain>
    </source>
</reference>
<evidence type="ECO:0000313" key="1">
    <source>
        <dbReference type="EMBL" id="PRQ35605.1"/>
    </source>
</evidence>
<gene>
    <name evidence="1" type="ORF">RchiOBHm_Chr5g0081801</name>
</gene>
<comment type="caution">
    <text evidence="1">The sequence shown here is derived from an EMBL/GenBank/DDBJ whole genome shotgun (WGS) entry which is preliminary data.</text>
</comment>
<evidence type="ECO:0000313" key="2">
    <source>
        <dbReference type="Proteomes" id="UP000238479"/>
    </source>
</evidence>
<dbReference type="EMBL" id="PDCK01000043">
    <property type="protein sequence ID" value="PRQ35605.1"/>
    <property type="molecule type" value="Genomic_DNA"/>
</dbReference>
<protein>
    <submittedName>
        <fullName evidence="1">Uncharacterized protein</fullName>
    </submittedName>
</protein>
<dbReference type="AlphaFoldDB" id="A0A2P6QN62"/>
<sequence>MDFLRDPKPCPEEMVRTYDETVLKGVYGGLWVCEGVAGKIGRGLSLDLGNGSEEDDGELVSIALPAMKERVRGIFFFCSQTLISCSFNLCSVNL</sequence>
<accession>A0A2P6QN62</accession>
<keyword evidence="2" id="KW-1185">Reference proteome</keyword>
<dbReference type="Gramene" id="PRQ35605">
    <property type="protein sequence ID" value="PRQ35605"/>
    <property type="gene ID" value="RchiOBHm_Chr5g0081801"/>
</dbReference>
<proteinExistence type="predicted"/>
<organism evidence="1 2">
    <name type="scientific">Rosa chinensis</name>
    <name type="common">China rose</name>
    <dbReference type="NCBI Taxonomy" id="74649"/>
    <lineage>
        <taxon>Eukaryota</taxon>
        <taxon>Viridiplantae</taxon>
        <taxon>Streptophyta</taxon>
        <taxon>Embryophyta</taxon>
        <taxon>Tracheophyta</taxon>
        <taxon>Spermatophyta</taxon>
        <taxon>Magnoliopsida</taxon>
        <taxon>eudicotyledons</taxon>
        <taxon>Gunneridae</taxon>
        <taxon>Pentapetalae</taxon>
        <taxon>rosids</taxon>
        <taxon>fabids</taxon>
        <taxon>Rosales</taxon>
        <taxon>Rosaceae</taxon>
        <taxon>Rosoideae</taxon>
        <taxon>Rosoideae incertae sedis</taxon>
        <taxon>Rosa</taxon>
    </lineage>
</organism>